<protein>
    <submittedName>
        <fullName evidence="9">Heat shock 70 kDa protein (HSP70) (74.3 kDa protein) (Cytoplasmic antigen)</fullName>
    </submittedName>
</protein>
<dbReference type="PROSITE" id="PS01036">
    <property type="entry name" value="HSP70_3"/>
    <property type="match status" value="1"/>
</dbReference>
<evidence type="ECO:0000256" key="6">
    <source>
        <dbReference type="ARBA" id="ARBA00022840"/>
    </source>
</evidence>
<dbReference type="InterPro" id="IPR036869">
    <property type="entry name" value="J_dom_sf"/>
</dbReference>
<dbReference type="Gene3D" id="2.60.34.10">
    <property type="entry name" value="Substrate Binding Domain Of DNAk, Chain A, domain 1"/>
    <property type="match status" value="1"/>
</dbReference>
<keyword evidence="2" id="KW-0677">Repeat</keyword>
<dbReference type="Pfam" id="PF00226">
    <property type="entry name" value="DnaJ"/>
    <property type="match status" value="1"/>
</dbReference>
<dbReference type="InterPro" id="IPR018181">
    <property type="entry name" value="Heat_shock_70_CS"/>
</dbReference>
<feature type="compositionally biased region" description="Basic and acidic residues" evidence="7">
    <location>
        <begin position="679"/>
        <end position="691"/>
    </location>
</feature>
<feature type="region of interest" description="Disordered" evidence="7">
    <location>
        <begin position="1076"/>
        <end position="1113"/>
    </location>
</feature>
<dbReference type="InterPro" id="IPR002939">
    <property type="entry name" value="DnaJ_C"/>
</dbReference>
<accession>A0ABP0I5L1</accession>
<keyword evidence="5" id="KW-0862">Zinc</keyword>
<evidence type="ECO:0000256" key="1">
    <source>
        <dbReference type="ARBA" id="ARBA00022723"/>
    </source>
</evidence>
<dbReference type="Pfam" id="PF01556">
    <property type="entry name" value="DnaJ_C"/>
    <property type="match status" value="1"/>
</dbReference>
<keyword evidence="1" id="KW-0479">Metal-binding</keyword>
<evidence type="ECO:0000256" key="5">
    <source>
        <dbReference type="ARBA" id="ARBA00022833"/>
    </source>
</evidence>
<dbReference type="CDD" id="cd10719">
    <property type="entry name" value="DnaJ_zf"/>
    <property type="match status" value="1"/>
</dbReference>
<proteinExistence type="predicted"/>
<sequence>MFFGGFPGGDFPGMGGKGGGRSKNADTTKFYKLLEVDKSASEGDIKKAYRRLAVKHHPDKGGDQEKFKEITRAYEVGAGRSGRGDWMRLVLAGGVDGWVFDAKRLIGRKFADPVVQADIKLWPFKVESGQGDKPIIVVNAQGEQKKFHPEEISSMVLLKMKETAEAYLGTKVNDAVVTVPAYFNDSQRQATKDAGTISGMNVLRIINEPTAAAIAYGLDKKGAGERNVLIFDMGGGTFDVSLLTIEDSIFEVKATAGDTHLGGEDFDNRIVDFCIQDFKRKNRNKDMSGNQRAIRRLRTQCERAKRTLSSSTQAMIEIDSLFEGIDYSCNLSRARFEELCMDYFRNSIGPVEKCLKDSGIDKKSVHDVVLVGGSTRIPKVQSMIQEFFNGKEPNKSINPDEAVAYGAAVQAAILSGESSSAVQDLLLLDVTPLSTGLETAGGVMTKLIERNTTIPTKKAQTFTTYADNQPGVLIQVFEGERTMTKDNNLLGKFNLDGIPPAPRGVPQIEVTFDIDANGILNVSASDKSTRKSNQITITNEKGRLSQSEIDRMVQEAEKFRVEDEQNKQKIEAKNGLENYCFSMRNTLNEEKLKEKFETVDKGRIESAVQETLDWLDKNQLAEKDEFEAKQKELEAIVNPIMMKVYQAAGGDGGMPGGMGTPGAPSAPGNGPTVEEVLSDSEKRAKYDKFGEEGLDSDGPGDASDIFEAFFGGGGGRRGGASRRRQKTKDVVQNLKVTLEQMYSGFTKKMAITRQVIDKKKGVQECRECDGRGVKVEVVRMGPMIQQMQSQCHSCGGQGKSFQTKQEREVLEVHIQKGSPDGHKVVFREMADEHPDADAGDVVFVLKQQEHADFKRKGADLFIERKISLVEALCGFTMELTHLDGRKLQIKTQPGEIVKPMSQGFDPLAKEEAKTEWEVIEDADCPSVENVAQADTTDIDTLKKACETQLKRKGIDVGCFVVDGQRAYFKQCTREEALAAKKTRRGSSMYIVTDPDAKKGFRMMKAVKDEGMPTFKNPFVHGNLFLVLTIEFPDSLSPENQVAMAKLLPPPLHVPKWTEDQQDVEIHTVTDIDPVHSYNSNKVNMSAGGEAYDDDEEDGPRGPGGPGGVQCHQQ</sequence>
<dbReference type="EMBL" id="CAXAMM010002914">
    <property type="protein sequence ID" value="CAK8997875.1"/>
    <property type="molecule type" value="Genomic_DNA"/>
</dbReference>
<organism evidence="9 10">
    <name type="scientific">Durusdinium trenchii</name>
    <dbReference type="NCBI Taxonomy" id="1381693"/>
    <lineage>
        <taxon>Eukaryota</taxon>
        <taxon>Sar</taxon>
        <taxon>Alveolata</taxon>
        <taxon>Dinophyceae</taxon>
        <taxon>Suessiales</taxon>
        <taxon>Symbiodiniaceae</taxon>
        <taxon>Durusdinium</taxon>
    </lineage>
</organism>
<evidence type="ECO:0000259" key="8">
    <source>
        <dbReference type="PROSITE" id="PS50076"/>
    </source>
</evidence>
<feature type="region of interest" description="Disordered" evidence="7">
    <location>
        <begin position="1"/>
        <end position="22"/>
    </location>
</feature>
<dbReference type="InterPro" id="IPR043129">
    <property type="entry name" value="ATPase_NBD"/>
</dbReference>
<feature type="region of interest" description="Disordered" evidence="7">
    <location>
        <begin position="652"/>
        <end position="727"/>
    </location>
</feature>
<dbReference type="InterPro" id="IPR036410">
    <property type="entry name" value="HSP_DnaJ_Cys-rich_dom_sf"/>
</dbReference>
<dbReference type="Gene3D" id="1.20.1270.10">
    <property type="match status" value="1"/>
</dbReference>
<dbReference type="NCBIfam" id="NF001413">
    <property type="entry name" value="PRK00290.1"/>
    <property type="match status" value="1"/>
</dbReference>
<dbReference type="SUPFAM" id="SSF57938">
    <property type="entry name" value="DnaJ/Hsp40 cysteine-rich domain"/>
    <property type="match status" value="1"/>
</dbReference>
<gene>
    <name evidence="9" type="ORF">SCF082_LOCUS5384</name>
</gene>
<dbReference type="Gene3D" id="3.90.640.10">
    <property type="entry name" value="Actin, Chain A, domain 4"/>
    <property type="match status" value="1"/>
</dbReference>
<dbReference type="CDD" id="cd10747">
    <property type="entry name" value="DnaJ_C"/>
    <property type="match status" value="1"/>
</dbReference>
<feature type="domain" description="J" evidence="8">
    <location>
        <begin position="29"/>
        <end position="90"/>
    </location>
</feature>
<dbReference type="SUPFAM" id="SSF53067">
    <property type="entry name" value="Actin-like ATPase domain"/>
    <property type="match status" value="2"/>
</dbReference>
<evidence type="ECO:0000256" key="4">
    <source>
        <dbReference type="ARBA" id="ARBA00022771"/>
    </source>
</evidence>
<dbReference type="SUPFAM" id="SSF49493">
    <property type="entry name" value="HSP40/DnaJ peptide-binding domain"/>
    <property type="match status" value="2"/>
</dbReference>
<keyword evidence="4" id="KW-0863">Zinc-finger</keyword>
<evidence type="ECO:0000313" key="9">
    <source>
        <dbReference type="EMBL" id="CAK8997875.1"/>
    </source>
</evidence>
<dbReference type="InterPro" id="IPR029048">
    <property type="entry name" value="HSP70_C_sf"/>
</dbReference>
<dbReference type="Proteomes" id="UP001642464">
    <property type="component" value="Unassembled WGS sequence"/>
</dbReference>
<name>A0ABP0I5L1_9DINO</name>
<dbReference type="PANTHER" id="PTHR19375">
    <property type="entry name" value="HEAT SHOCK PROTEIN 70KDA"/>
    <property type="match status" value="1"/>
</dbReference>
<dbReference type="SUPFAM" id="SSF100934">
    <property type="entry name" value="Heat shock protein 70kD (HSP70), C-terminal subdomain"/>
    <property type="match status" value="1"/>
</dbReference>
<dbReference type="Gene3D" id="2.60.260.20">
    <property type="entry name" value="Urease metallochaperone UreE, N-terminal domain"/>
    <property type="match status" value="2"/>
</dbReference>
<evidence type="ECO:0000256" key="7">
    <source>
        <dbReference type="SAM" id="MobiDB-lite"/>
    </source>
</evidence>
<keyword evidence="6" id="KW-0067">ATP-binding</keyword>
<dbReference type="InterPro" id="IPR001623">
    <property type="entry name" value="DnaJ_domain"/>
</dbReference>
<reference evidence="9 10" key="1">
    <citation type="submission" date="2024-02" db="EMBL/GenBank/DDBJ databases">
        <authorList>
            <person name="Chen Y."/>
            <person name="Shah S."/>
            <person name="Dougan E. K."/>
            <person name="Thang M."/>
            <person name="Chan C."/>
        </authorList>
    </citation>
    <scope>NUCLEOTIDE SEQUENCE [LARGE SCALE GENOMIC DNA]</scope>
</reference>
<dbReference type="InterPro" id="IPR008971">
    <property type="entry name" value="HSP40/DnaJ_pept-bd"/>
</dbReference>
<dbReference type="PRINTS" id="PR00625">
    <property type="entry name" value="JDOMAIN"/>
</dbReference>
<dbReference type="Pfam" id="PF00012">
    <property type="entry name" value="HSP70"/>
    <property type="match status" value="1"/>
</dbReference>
<dbReference type="InterPro" id="IPR013126">
    <property type="entry name" value="Hsp_70_fam"/>
</dbReference>
<dbReference type="SMART" id="SM00271">
    <property type="entry name" value="DnaJ"/>
    <property type="match status" value="1"/>
</dbReference>
<comment type="caution">
    <text evidence="9">The sequence shown here is derived from an EMBL/GenBank/DDBJ whole genome shotgun (WGS) entry which is preliminary data.</text>
</comment>
<dbReference type="PROSITE" id="PS00329">
    <property type="entry name" value="HSP70_2"/>
    <property type="match status" value="1"/>
</dbReference>
<dbReference type="PROSITE" id="PS50076">
    <property type="entry name" value="DNAJ_2"/>
    <property type="match status" value="1"/>
</dbReference>
<dbReference type="Gene3D" id="3.30.30.30">
    <property type="match status" value="1"/>
</dbReference>
<evidence type="ECO:0000256" key="3">
    <source>
        <dbReference type="ARBA" id="ARBA00022741"/>
    </source>
</evidence>
<dbReference type="CDD" id="cd06257">
    <property type="entry name" value="DnaJ"/>
    <property type="match status" value="1"/>
</dbReference>
<evidence type="ECO:0000256" key="2">
    <source>
        <dbReference type="ARBA" id="ARBA00022737"/>
    </source>
</evidence>
<dbReference type="SUPFAM" id="SSF100920">
    <property type="entry name" value="Heat shock protein 70kD (HSP70), peptide-binding domain"/>
    <property type="match status" value="1"/>
</dbReference>
<keyword evidence="3" id="KW-0547">Nucleotide-binding</keyword>
<dbReference type="Gene3D" id="3.30.420.40">
    <property type="match status" value="2"/>
</dbReference>
<dbReference type="PRINTS" id="PR00301">
    <property type="entry name" value="HEATSHOCK70"/>
</dbReference>
<dbReference type="InterPro" id="IPR001305">
    <property type="entry name" value="HSP_DnaJ_Cys-rich_dom"/>
</dbReference>
<dbReference type="InterPro" id="IPR029047">
    <property type="entry name" value="HSP70_peptide-bd_sf"/>
</dbReference>
<dbReference type="Gene3D" id="2.10.230.10">
    <property type="entry name" value="Heat shock protein DnaJ, cysteine-rich domain"/>
    <property type="match status" value="1"/>
</dbReference>
<keyword evidence="10" id="KW-1185">Reference proteome</keyword>
<dbReference type="SUPFAM" id="SSF46565">
    <property type="entry name" value="Chaperone J-domain"/>
    <property type="match status" value="2"/>
</dbReference>
<keyword evidence="9" id="KW-0346">Stress response</keyword>
<dbReference type="Gene3D" id="1.10.287.110">
    <property type="entry name" value="DnaJ domain"/>
    <property type="match status" value="1"/>
</dbReference>
<evidence type="ECO:0000313" key="10">
    <source>
        <dbReference type="Proteomes" id="UP001642464"/>
    </source>
</evidence>
<feature type="compositionally biased region" description="Gly residues" evidence="7">
    <location>
        <begin position="1"/>
        <end position="21"/>
    </location>
</feature>